<feature type="region of interest" description="Disordered" evidence="1">
    <location>
        <begin position="1"/>
        <end position="29"/>
    </location>
</feature>
<dbReference type="EnsemblPlants" id="evm.model.10.345">
    <property type="protein sequence ID" value="cds.evm.model.10.345"/>
    <property type="gene ID" value="evm.TU.10.345"/>
</dbReference>
<accession>A0A803QNF5</accession>
<evidence type="ECO:0000256" key="1">
    <source>
        <dbReference type="SAM" id="MobiDB-lite"/>
    </source>
</evidence>
<sequence>MTQYVPTVGENPQVRGSATRHLGRGDEGPEVCEKYTCDPSLEAVELPFSFWLAPTNRRRMLCSPTFGSPEGSEKVTSLLPARTRPKKLCYLRPKLSSRFFPRGSSSAPKLTRTLPGAKTMVTPESSSSSIPLGEMVLIGRGGSKKKNRFSSIKP</sequence>
<dbReference type="Proteomes" id="UP000596661">
    <property type="component" value="Unassembled WGS sequence"/>
</dbReference>
<dbReference type="Gramene" id="evm.model.10.345">
    <property type="protein sequence ID" value="cds.evm.model.10.345"/>
    <property type="gene ID" value="evm.TU.10.345"/>
</dbReference>
<reference evidence="2" key="1">
    <citation type="submission" date="2021-03" db="UniProtKB">
        <authorList>
            <consortium name="EnsemblPlants"/>
        </authorList>
    </citation>
    <scope>IDENTIFICATION</scope>
</reference>
<evidence type="ECO:0000313" key="2">
    <source>
        <dbReference type="EnsemblPlants" id="cds.evm.model.10.345"/>
    </source>
</evidence>
<dbReference type="EMBL" id="UZAU01000796">
    <property type="status" value="NOT_ANNOTATED_CDS"/>
    <property type="molecule type" value="Genomic_DNA"/>
</dbReference>
<protein>
    <submittedName>
        <fullName evidence="2">Uncharacterized protein</fullName>
    </submittedName>
</protein>
<feature type="region of interest" description="Disordered" evidence="1">
    <location>
        <begin position="101"/>
        <end position="154"/>
    </location>
</feature>
<dbReference type="AlphaFoldDB" id="A0A803QNF5"/>
<organism evidence="2 3">
    <name type="scientific">Cannabis sativa</name>
    <name type="common">Hemp</name>
    <name type="synonym">Marijuana</name>
    <dbReference type="NCBI Taxonomy" id="3483"/>
    <lineage>
        <taxon>Eukaryota</taxon>
        <taxon>Viridiplantae</taxon>
        <taxon>Streptophyta</taxon>
        <taxon>Embryophyta</taxon>
        <taxon>Tracheophyta</taxon>
        <taxon>Spermatophyta</taxon>
        <taxon>Magnoliopsida</taxon>
        <taxon>eudicotyledons</taxon>
        <taxon>Gunneridae</taxon>
        <taxon>Pentapetalae</taxon>
        <taxon>rosids</taxon>
        <taxon>fabids</taxon>
        <taxon>Rosales</taxon>
        <taxon>Cannabaceae</taxon>
        <taxon>Cannabis</taxon>
    </lineage>
</organism>
<name>A0A803QNF5_CANSA</name>
<proteinExistence type="predicted"/>
<evidence type="ECO:0000313" key="3">
    <source>
        <dbReference type="Proteomes" id="UP000596661"/>
    </source>
</evidence>
<keyword evidence="3" id="KW-1185">Reference proteome</keyword>